<name>A0ABR4JMJ6_9EURO</name>
<evidence type="ECO:0000259" key="2">
    <source>
        <dbReference type="Pfam" id="PF00326"/>
    </source>
</evidence>
<organism evidence="3 4">
    <name type="scientific">Aspergillus pseudoustus</name>
    <dbReference type="NCBI Taxonomy" id="1810923"/>
    <lineage>
        <taxon>Eukaryota</taxon>
        <taxon>Fungi</taxon>
        <taxon>Dikarya</taxon>
        <taxon>Ascomycota</taxon>
        <taxon>Pezizomycotina</taxon>
        <taxon>Eurotiomycetes</taxon>
        <taxon>Eurotiomycetidae</taxon>
        <taxon>Eurotiales</taxon>
        <taxon>Aspergillaceae</taxon>
        <taxon>Aspergillus</taxon>
        <taxon>Aspergillus subgen. Nidulantes</taxon>
    </lineage>
</organism>
<dbReference type="InterPro" id="IPR001375">
    <property type="entry name" value="Peptidase_S9_cat"/>
</dbReference>
<dbReference type="Proteomes" id="UP001610446">
    <property type="component" value="Unassembled WGS sequence"/>
</dbReference>
<evidence type="ECO:0000313" key="3">
    <source>
        <dbReference type="EMBL" id="KAL2840312.1"/>
    </source>
</evidence>
<dbReference type="EMBL" id="JBFXLU010000122">
    <property type="protein sequence ID" value="KAL2840312.1"/>
    <property type="molecule type" value="Genomic_DNA"/>
</dbReference>
<protein>
    <recommendedName>
        <fullName evidence="2">Peptidase S9 prolyl oligopeptidase catalytic domain-containing protein</fullName>
    </recommendedName>
</protein>
<evidence type="ECO:0000256" key="1">
    <source>
        <dbReference type="SAM" id="MobiDB-lite"/>
    </source>
</evidence>
<feature type="region of interest" description="Disordered" evidence="1">
    <location>
        <begin position="102"/>
        <end position="121"/>
    </location>
</feature>
<accession>A0ABR4JMJ6</accession>
<comment type="caution">
    <text evidence="3">The sequence shown here is derived from an EMBL/GenBank/DDBJ whole genome shotgun (WGS) entry which is preliminary data.</text>
</comment>
<dbReference type="SUPFAM" id="SSF53474">
    <property type="entry name" value="alpha/beta-Hydrolases"/>
    <property type="match status" value="1"/>
</dbReference>
<feature type="compositionally biased region" description="Acidic residues" evidence="1">
    <location>
        <begin position="111"/>
        <end position="121"/>
    </location>
</feature>
<keyword evidence="4" id="KW-1185">Reference proteome</keyword>
<sequence length="121" mass="13403">MGRDPMFLAEHGGYLVVAPNITGSSGYSKDFVDGTRRSFAGAPYEDLKHGFEYLQRKPPLSYIDTSRAELGRQFRALVSCNGIFNIMSYLSSSSDAQQAVMHEMGGPPLAEDSETFEELKR</sequence>
<dbReference type="InterPro" id="IPR029058">
    <property type="entry name" value="AB_hydrolase_fold"/>
</dbReference>
<dbReference type="Gene3D" id="3.40.50.1820">
    <property type="entry name" value="alpha/beta hydrolase"/>
    <property type="match status" value="1"/>
</dbReference>
<feature type="domain" description="Peptidase S9 prolyl oligopeptidase catalytic" evidence="2">
    <location>
        <begin position="10"/>
        <end position="67"/>
    </location>
</feature>
<gene>
    <name evidence="3" type="ORF">BJY01DRAFT_250092</name>
</gene>
<dbReference type="Pfam" id="PF00326">
    <property type="entry name" value="Peptidase_S9"/>
    <property type="match status" value="1"/>
</dbReference>
<reference evidence="3 4" key="1">
    <citation type="submission" date="2024-07" db="EMBL/GenBank/DDBJ databases">
        <title>Section-level genome sequencing and comparative genomics of Aspergillus sections Usti and Cavernicolus.</title>
        <authorList>
            <consortium name="Lawrence Berkeley National Laboratory"/>
            <person name="Nybo J.L."/>
            <person name="Vesth T.C."/>
            <person name="Theobald S."/>
            <person name="Frisvad J.C."/>
            <person name="Larsen T.O."/>
            <person name="Kjaerboelling I."/>
            <person name="Rothschild-Mancinelli K."/>
            <person name="Lyhne E.K."/>
            <person name="Kogle M.E."/>
            <person name="Barry K."/>
            <person name="Clum A."/>
            <person name="Na H."/>
            <person name="Ledsgaard L."/>
            <person name="Lin J."/>
            <person name="Lipzen A."/>
            <person name="Kuo A."/>
            <person name="Riley R."/>
            <person name="Mondo S."/>
            <person name="Labutti K."/>
            <person name="Haridas S."/>
            <person name="Pangalinan J."/>
            <person name="Salamov A.A."/>
            <person name="Simmons B.A."/>
            <person name="Magnuson J.K."/>
            <person name="Chen J."/>
            <person name="Drula E."/>
            <person name="Henrissat B."/>
            <person name="Wiebenga A."/>
            <person name="Lubbers R.J."/>
            <person name="Gomes A.C."/>
            <person name="Makela M.R."/>
            <person name="Stajich J."/>
            <person name="Grigoriev I.V."/>
            <person name="Mortensen U.H."/>
            <person name="De Vries R.P."/>
            <person name="Baker S.E."/>
            <person name="Andersen M.R."/>
        </authorList>
    </citation>
    <scope>NUCLEOTIDE SEQUENCE [LARGE SCALE GENOMIC DNA]</scope>
    <source>
        <strain evidence="3 4">CBS 123904</strain>
    </source>
</reference>
<proteinExistence type="predicted"/>
<evidence type="ECO:0000313" key="4">
    <source>
        <dbReference type="Proteomes" id="UP001610446"/>
    </source>
</evidence>